<feature type="compositionally biased region" description="Polar residues" evidence="1">
    <location>
        <begin position="741"/>
        <end position="750"/>
    </location>
</feature>
<organism evidence="2 3">
    <name type="scientific">Piromyces finnis</name>
    <dbReference type="NCBI Taxonomy" id="1754191"/>
    <lineage>
        <taxon>Eukaryota</taxon>
        <taxon>Fungi</taxon>
        <taxon>Fungi incertae sedis</taxon>
        <taxon>Chytridiomycota</taxon>
        <taxon>Chytridiomycota incertae sedis</taxon>
        <taxon>Neocallimastigomycetes</taxon>
        <taxon>Neocallimastigales</taxon>
        <taxon>Neocallimastigaceae</taxon>
        <taxon>Piromyces</taxon>
    </lineage>
</organism>
<feature type="compositionally biased region" description="Low complexity" evidence="1">
    <location>
        <begin position="767"/>
        <end position="776"/>
    </location>
</feature>
<feature type="region of interest" description="Disordered" evidence="1">
    <location>
        <begin position="1044"/>
        <end position="1114"/>
    </location>
</feature>
<dbReference type="STRING" id="1754191.A0A1Y1VFY7"/>
<gene>
    <name evidence="2" type="ORF">BCR36DRAFT_347070</name>
</gene>
<keyword evidence="3" id="KW-1185">Reference proteome</keyword>
<feature type="compositionally biased region" description="Polar residues" evidence="1">
    <location>
        <begin position="425"/>
        <end position="434"/>
    </location>
</feature>
<dbReference type="Proteomes" id="UP000193719">
    <property type="component" value="Unassembled WGS sequence"/>
</dbReference>
<proteinExistence type="predicted"/>
<feature type="compositionally biased region" description="Polar residues" evidence="1">
    <location>
        <begin position="1067"/>
        <end position="1087"/>
    </location>
</feature>
<feature type="compositionally biased region" description="Low complexity" evidence="1">
    <location>
        <begin position="845"/>
        <end position="863"/>
    </location>
</feature>
<feature type="compositionally biased region" description="Basic and acidic residues" evidence="1">
    <location>
        <begin position="803"/>
        <end position="816"/>
    </location>
</feature>
<feature type="region of interest" description="Disordered" evidence="1">
    <location>
        <begin position="711"/>
        <end position="880"/>
    </location>
</feature>
<protein>
    <submittedName>
        <fullName evidence="2">Uncharacterized protein</fullName>
    </submittedName>
</protein>
<feature type="compositionally biased region" description="Basic and acidic residues" evidence="1">
    <location>
        <begin position="435"/>
        <end position="450"/>
    </location>
</feature>
<name>A0A1Y1VFY7_9FUNG</name>
<dbReference type="OrthoDB" id="2159271at2759"/>
<reference evidence="2 3" key="2">
    <citation type="submission" date="2016-08" db="EMBL/GenBank/DDBJ databases">
        <title>Pervasive Adenine N6-methylation of Active Genes in Fungi.</title>
        <authorList>
            <consortium name="DOE Joint Genome Institute"/>
            <person name="Mondo S.J."/>
            <person name="Dannebaum R.O."/>
            <person name="Kuo R.C."/>
            <person name="Labutti K."/>
            <person name="Haridas S."/>
            <person name="Kuo A."/>
            <person name="Salamov A."/>
            <person name="Ahrendt S.R."/>
            <person name="Lipzen A."/>
            <person name="Sullivan W."/>
            <person name="Andreopoulos W.B."/>
            <person name="Clum A."/>
            <person name="Lindquist E."/>
            <person name="Daum C."/>
            <person name="Ramamoorthy G.K."/>
            <person name="Gryganskyi A."/>
            <person name="Culley D."/>
            <person name="Magnuson J.K."/>
            <person name="James T.Y."/>
            <person name="O'Malley M.A."/>
            <person name="Stajich J.E."/>
            <person name="Spatafora J.W."/>
            <person name="Visel A."/>
            <person name="Grigoriev I.V."/>
        </authorList>
    </citation>
    <scope>NUCLEOTIDE SEQUENCE [LARGE SCALE GENOMIC DNA]</scope>
    <source>
        <strain evidence="3">finn</strain>
    </source>
</reference>
<comment type="caution">
    <text evidence="2">The sequence shown here is derived from an EMBL/GenBank/DDBJ whole genome shotgun (WGS) entry which is preliminary data.</text>
</comment>
<feature type="compositionally biased region" description="Polar residues" evidence="1">
    <location>
        <begin position="379"/>
        <end position="398"/>
    </location>
</feature>
<feature type="region of interest" description="Disordered" evidence="1">
    <location>
        <begin position="361"/>
        <end position="398"/>
    </location>
</feature>
<sequence length="1222" mass="138397">MYKYPKKTQNIISYYIKTLPSNVIPKFPPIFIEFLKYYFNEQTEDNNGSTNNTNEIVKDTSSIKISLNRNSHLTSNVKRDSSNSSLNTFACKGTASKNISSIPLSRTKSIQSTYNNSINSIPSSYSETSSYYYNSNKRSLPGNLCLISKIQEFNEIQITLRELFLDVYNDDLLNQYFYPIFIDFSHENIFALWLKDDEDNESYNSSKGSPYWGFQTSRSSRSSTKHNSLMNTSLGIGSNILSSPVSIGQLPVVKIGLEKQRIGVIAKNLNSFLSLLTQTSFVNNVVRNYRIGGGDESTILSSEDSSDEEYNSIQDMIKYDGDGDDEEDLLENQIASNTSSTISLDGDELNYKITENTSELIDSSFLEEEEEEEEERSNENGTTKTDISNGNKGQCQKEVSNEQFTLENHEINDEKKDLEDGIENETQSHNYNESESTKDETKKGKDDYKTNNDNIDTVEEQFDNKNEIIYVKLTPETKPSENKQNEETKSNIENIEYYESDNKTLSSSISSRHNQCYHNRGEFGYDSEIKINNKDSMNVIVNDNSLPNSFPYNKRYTDDFERINKSEFNIRRYSYASSINSTLTTVSASPFAIRTMFQQQETQISYNQWFDEICKKDNINLDNSDEIEKKLLQEDSVLLRSSSLSSSRSNNRKYLSMDGYPLNYYDNKASSIRSSKGSSFIQSKHNQRPMSLWDSILDKNRQTAMDKSIPMMANSPSEKNMSTNTTNAMTENTEEKDSNTKELPSTSTTKYETDKVEKSKLHKKSSNKLSVKSISHTLSKSASAAPKQIKRKIKENASLQKLKLRDSKLKNKESFGHHHSNQKSTLYSKKLMNNNDMLPSTSSALSKNITSSSSRTKISSPLSKDTSSHSENYLNPRKNVPTTVTTMMTISNNINHTHNSSTISKTSPKIPSKLHQNISVHRYRTNSSPAPMYNTTNHSRIMNKDANVKQNNYLKPTITANKDNSKLPLGSDNQKSTNLEKPTLQINTNLSKKESKDTIKTAPAIIENNLFGNFFSVKKFPKFNGFNFFTSIPIVAKLLNLDTTKESESNTSATSNENKKEEMRSKPATNSKNNHPIAIAQQNNSHTTFEKSPEKSSLSTYTNNSGGGGGQGNGSNINYISSAAFASQILEKERQGIPEPEQWLQKQVKARAYAIAVANAVAKRNHTKKSHDYLPYTTKFTPTNHSRHPHHPKTSVVLPTDDILNKEVERKKLMEDEDYFIL</sequence>
<accession>A0A1Y1VFY7</accession>
<evidence type="ECO:0000256" key="1">
    <source>
        <dbReference type="SAM" id="MobiDB-lite"/>
    </source>
</evidence>
<feature type="region of interest" description="Disordered" evidence="1">
    <location>
        <begin position="425"/>
        <end position="461"/>
    </location>
</feature>
<dbReference type="AlphaFoldDB" id="A0A1Y1VFY7"/>
<evidence type="ECO:0000313" key="2">
    <source>
        <dbReference type="EMBL" id="ORX55334.1"/>
    </source>
</evidence>
<evidence type="ECO:0000313" key="3">
    <source>
        <dbReference type="Proteomes" id="UP000193719"/>
    </source>
</evidence>
<feature type="region of interest" description="Disordered" evidence="1">
    <location>
        <begin position="958"/>
        <end position="977"/>
    </location>
</feature>
<dbReference type="EMBL" id="MCFH01000009">
    <property type="protein sequence ID" value="ORX55334.1"/>
    <property type="molecule type" value="Genomic_DNA"/>
</dbReference>
<feature type="compositionally biased region" description="Polar residues" evidence="1">
    <location>
        <begin position="822"/>
        <end position="844"/>
    </location>
</feature>
<feature type="compositionally biased region" description="Acidic residues" evidence="1">
    <location>
        <begin position="365"/>
        <end position="376"/>
    </location>
</feature>
<reference evidence="2 3" key="1">
    <citation type="submission" date="2016-08" db="EMBL/GenBank/DDBJ databases">
        <title>Genomes of anaerobic fungi encode conserved fungal cellulosomes for biomass hydrolysis.</title>
        <authorList>
            <consortium name="DOE Joint Genome Institute"/>
            <person name="Haitjema C.H."/>
            <person name="Gilmore S.P."/>
            <person name="Henske J.K."/>
            <person name="Solomon K.V."/>
            <person name="De Groot R."/>
            <person name="Kuo A."/>
            <person name="Mondo S.J."/>
            <person name="Salamov A.A."/>
            <person name="Labutti K."/>
            <person name="Zhao Z."/>
            <person name="Chiniquy J."/>
            <person name="Barry K."/>
            <person name="Brewer H.M."/>
            <person name="Purvine S.O."/>
            <person name="Wright A.T."/>
            <person name="Boxma B."/>
            <person name="Van Alen T."/>
            <person name="Hackstein J.H."/>
            <person name="Baker S.E."/>
            <person name="Grigoriev I.V."/>
            <person name="O'Malley M.A."/>
        </authorList>
    </citation>
    <scope>NUCLEOTIDE SEQUENCE [LARGE SCALE GENOMIC DNA]</scope>
    <source>
        <strain evidence="3">finn</strain>
    </source>
</reference>